<dbReference type="Pfam" id="PF00664">
    <property type="entry name" value="ABC_membrane"/>
    <property type="match status" value="1"/>
</dbReference>
<dbReference type="FunFam" id="3.40.50.300:FF:000221">
    <property type="entry name" value="Multidrug ABC transporter ATP-binding protein"/>
    <property type="match status" value="1"/>
</dbReference>
<feature type="transmembrane region" description="Helical" evidence="12">
    <location>
        <begin position="79"/>
        <end position="99"/>
    </location>
</feature>
<feature type="domain" description="ABC transporter" evidence="13">
    <location>
        <begin position="393"/>
        <end position="628"/>
    </location>
</feature>
<evidence type="ECO:0000256" key="3">
    <source>
        <dbReference type="ARBA" id="ARBA00022475"/>
    </source>
</evidence>
<name>A0A372GF44_9ACTN</name>
<evidence type="ECO:0000259" key="13">
    <source>
        <dbReference type="PROSITE" id="PS50893"/>
    </source>
</evidence>
<dbReference type="EMBL" id="QVNQ01000005">
    <property type="protein sequence ID" value="RFS84006.1"/>
    <property type="molecule type" value="Genomic_DNA"/>
</dbReference>
<proteinExistence type="inferred from homology"/>
<organism evidence="15 16">
    <name type="scientific">Actinomadura spongiicola</name>
    <dbReference type="NCBI Taxonomy" id="2303421"/>
    <lineage>
        <taxon>Bacteria</taxon>
        <taxon>Bacillati</taxon>
        <taxon>Actinomycetota</taxon>
        <taxon>Actinomycetes</taxon>
        <taxon>Streptosporangiales</taxon>
        <taxon>Thermomonosporaceae</taxon>
        <taxon>Actinomadura</taxon>
    </lineage>
</organism>
<keyword evidence="16" id="KW-1185">Reference proteome</keyword>
<feature type="domain" description="ABC transmembrane type-1" evidence="14">
    <location>
        <begin position="51"/>
        <end position="327"/>
    </location>
</feature>
<dbReference type="Gene3D" id="3.40.50.300">
    <property type="entry name" value="P-loop containing nucleotide triphosphate hydrolases"/>
    <property type="match status" value="1"/>
</dbReference>
<evidence type="ECO:0000256" key="9">
    <source>
        <dbReference type="ARBA" id="ARBA00023136"/>
    </source>
</evidence>
<protein>
    <submittedName>
        <fullName evidence="15">ABC transporter ATP-binding protein</fullName>
    </submittedName>
</protein>
<dbReference type="OrthoDB" id="9806127at2"/>
<dbReference type="InterPro" id="IPR017871">
    <property type="entry name" value="ABC_transporter-like_CS"/>
</dbReference>
<dbReference type="GO" id="GO:0140359">
    <property type="term" value="F:ABC-type transporter activity"/>
    <property type="evidence" value="ECO:0007669"/>
    <property type="project" value="InterPro"/>
</dbReference>
<reference evidence="15 16" key="1">
    <citation type="submission" date="2018-08" db="EMBL/GenBank/DDBJ databases">
        <title>Actinomadura spongicola sp. nov., isolated from marine sponge Leucetta chagosensis.</title>
        <authorList>
            <person name="Li L."/>
            <person name="Lin H.W."/>
        </authorList>
    </citation>
    <scope>NUCLEOTIDE SEQUENCE [LARGE SCALE GENOMIC DNA]</scope>
    <source>
        <strain evidence="15 16">LHW52907</strain>
    </source>
</reference>
<keyword evidence="9 12" id="KW-0472">Membrane</keyword>
<evidence type="ECO:0000256" key="1">
    <source>
        <dbReference type="ARBA" id="ARBA00004429"/>
    </source>
</evidence>
<dbReference type="PROSITE" id="PS50893">
    <property type="entry name" value="ABC_TRANSPORTER_2"/>
    <property type="match status" value="1"/>
</dbReference>
<evidence type="ECO:0000256" key="7">
    <source>
        <dbReference type="ARBA" id="ARBA00022840"/>
    </source>
</evidence>
<dbReference type="Gene3D" id="1.20.1560.10">
    <property type="entry name" value="ABC transporter type 1, transmembrane domain"/>
    <property type="match status" value="1"/>
</dbReference>
<dbReference type="GO" id="GO:0005524">
    <property type="term" value="F:ATP binding"/>
    <property type="evidence" value="ECO:0007669"/>
    <property type="project" value="UniProtKB-KW"/>
</dbReference>
<dbReference type="InterPro" id="IPR027417">
    <property type="entry name" value="P-loop_NTPase"/>
</dbReference>
<keyword evidence="2" id="KW-0813">Transport</keyword>
<dbReference type="PANTHER" id="PTHR24221">
    <property type="entry name" value="ATP-BINDING CASSETTE SUB-FAMILY B"/>
    <property type="match status" value="1"/>
</dbReference>
<dbReference type="PANTHER" id="PTHR24221:SF654">
    <property type="entry name" value="ATP-BINDING CASSETTE SUB-FAMILY B MEMBER 6"/>
    <property type="match status" value="1"/>
</dbReference>
<dbReference type="InterPro" id="IPR011527">
    <property type="entry name" value="ABC1_TM_dom"/>
</dbReference>
<keyword evidence="3" id="KW-1003">Cell membrane</keyword>
<evidence type="ECO:0000313" key="15">
    <source>
        <dbReference type="EMBL" id="RFS84006.1"/>
    </source>
</evidence>
<dbReference type="SMART" id="SM00382">
    <property type="entry name" value="AAA"/>
    <property type="match status" value="1"/>
</dbReference>
<evidence type="ECO:0000256" key="5">
    <source>
        <dbReference type="ARBA" id="ARBA00022692"/>
    </source>
</evidence>
<evidence type="ECO:0000256" key="11">
    <source>
        <dbReference type="SAM" id="MobiDB-lite"/>
    </source>
</evidence>
<comment type="subcellular location">
    <subcellularLocation>
        <location evidence="1">Cell inner membrane</location>
        <topology evidence="1">Multi-pass membrane protein</topology>
    </subcellularLocation>
</comment>
<feature type="transmembrane region" description="Helical" evidence="12">
    <location>
        <begin position="158"/>
        <end position="178"/>
    </location>
</feature>
<gene>
    <name evidence="15" type="ORF">D0T12_17640</name>
</gene>
<feature type="transmembrane region" description="Helical" evidence="12">
    <location>
        <begin position="257"/>
        <end position="283"/>
    </location>
</feature>
<evidence type="ECO:0000256" key="4">
    <source>
        <dbReference type="ARBA" id="ARBA00022519"/>
    </source>
</evidence>
<dbReference type="Pfam" id="PF00005">
    <property type="entry name" value="ABC_tran"/>
    <property type="match status" value="1"/>
</dbReference>
<feature type="transmembrane region" description="Helical" evidence="12">
    <location>
        <begin position="184"/>
        <end position="201"/>
    </location>
</feature>
<dbReference type="Proteomes" id="UP000262882">
    <property type="component" value="Unassembled WGS sequence"/>
</dbReference>
<dbReference type="AlphaFoldDB" id="A0A372GF44"/>
<dbReference type="PROSITE" id="PS00211">
    <property type="entry name" value="ABC_TRANSPORTER_1"/>
    <property type="match status" value="1"/>
</dbReference>
<evidence type="ECO:0000259" key="14">
    <source>
        <dbReference type="PROSITE" id="PS50929"/>
    </source>
</evidence>
<evidence type="ECO:0000256" key="10">
    <source>
        <dbReference type="ARBA" id="ARBA00023455"/>
    </source>
</evidence>
<keyword evidence="8 12" id="KW-1133">Transmembrane helix</keyword>
<sequence length="666" mass="71489">MPGNGWQVMASFRRDGSVMQQKLKPGTVGRIAGYARPYVRELVLFLTLNSLAALIVVANPLLLKAIIDQGIVAGRQGLVVWLAAAVAGLALVEAVLSLAQRWYSARIGEGLIYDLRSQVFAHVQRQPVAFFMRAQTGSLVSRLNNDVIGAQRALTTTLSAVVSNVISLILVLVTMMILSWQVTLIALLLLPIFVLPAKWVGKRLQRVSREQMVLDAEMGSLMTERFNVAGAMLAKLYGRPAEEEENFSSRAARVRDVGVVAAMYGRVFFTALTLVAALATAMVYGVGGYLVVDGTLQLGTLVALATLLTRMYGPLTALSNVHVDVMTALVSFDRVFEVLDLKPLIRDRKDARPLAEHPASPGSKPAPSLLKAPSIQFDHVRFAYPSAEEVSLASLESIARTDTAPGREVLHDVDFTAAPGSLVALVGPSGAGKSTITHLVSRLYDVSDGAVRIGGVDVRDVTLESLRAEIGVVSQDAHLFHDSIRENMRYARPDATDEEILAALDAAQIGALVTAMPEGLDTVVGDRGYRLSGGEKQRLAIARLLLKAPSVVVLDEATAHLDSESEAAVQRALRTALAGRTSLVIAHRLSTIREADQILVIDGGRVAERGRHEELLLQGGLYAELYRTQFSHQRDGASGNGVPGDEVLGDGVSGDGERRTEPLGAE</sequence>
<dbReference type="GO" id="GO:0016887">
    <property type="term" value="F:ATP hydrolysis activity"/>
    <property type="evidence" value="ECO:0007669"/>
    <property type="project" value="InterPro"/>
</dbReference>
<evidence type="ECO:0000256" key="8">
    <source>
        <dbReference type="ARBA" id="ARBA00022989"/>
    </source>
</evidence>
<dbReference type="InterPro" id="IPR036640">
    <property type="entry name" value="ABC1_TM_sf"/>
</dbReference>
<dbReference type="InterPro" id="IPR039421">
    <property type="entry name" value="Type_1_exporter"/>
</dbReference>
<keyword evidence="6" id="KW-0547">Nucleotide-binding</keyword>
<dbReference type="SUPFAM" id="SSF90123">
    <property type="entry name" value="ABC transporter transmembrane region"/>
    <property type="match status" value="1"/>
</dbReference>
<comment type="caution">
    <text evidence="15">The sequence shown here is derived from an EMBL/GenBank/DDBJ whole genome shotgun (WGS) entry which is preliminary data.</text>
</comment>
<evidence type="ECO:0000256" key="12">
    <source>
        <dbReference type="SAM" id="Phobius"/>
    </source>
</evidence>
<dbReference type="CDD" id="cd18550">
    <property type="entry name" value="ABC_6TM_exporter_like"/>
    <property type="match status" value="1"/>
</dbReference>
<comment type="similarity">
    <text evidence="10">Belongs to the ABC transporter superfamily. Siderophore-Fe(3+) uptake transporter (SIUT) (TC 3.A.1.21) family.</text>
</comment>
<dbReference type="GO" id="GO:0034040">
    <property type="term" value="F:ATPase-coupled lipid transmembrane transporter activity"/>
    <property type="evidence" value="ECO:0007669"/>
    <property type="project" value="TreeGrafter"/>
</dbReference>
<keyword evidence="7 15" id="KW-0067">ATP-binding</keyword>
<dbReference type="SUPFAM" id="SSF52540">
    <property type="entry name" value="P-loop containing nucleoside triphosphate hydrolases"/>
    <property type="match status" value="1"/>
</dbReference>
<accession>A0A372GF44</accession>
<keyword evidence="5 12" id="KW-0812">Transmembrane</keyword>
<evidence type="ECO:0000256" key="2">
    <source>
        <dbReference type="ARBA" id="ARBA00022448"/>
    </source>
</evidence>
<feature type="compositionally biased region" description="Basic and acidic residues" evidence="11">
    <location>
        <begin position="655"/>
        <end position="666"/>
    </location>
</feature>
<dbReference type="InterPro" id="IPR003439">
    <property type="entry name" value="ABC_transporter-like_ATP-bd"/>
</dbReference>
<keyword evidence="4" id="KW-0997">Cell inner membrane</keyword>
<evidence type="ECO:0000313" key="16">
    <source>
        <dbReference type="Proteomes" id="UP000262882"/>
    </source>
</evidence>
<dbReference type="InterPro" id="IPR003593">
    <property type="entry name" value="AAA+_ATPase"/>
</dbReference>
<feature type="region of interest" description="Disordered" evidence="11">
    <location>
        <begin position="634"/>
        <end position="666"/>
    </location>
</feature>
<evidence type="ECO:0000256" key="6">
    <source>
        <dbReference type="ARBA" id="ARBA00022741"/>
    </source>
</evidence>
<dbReference type="GO" id="GO:0005886">
    <property type="term" value="C:plasma membrane"/>
    <property type="evidence" value="ECO:0007669"/>
    <property type="project" value="UniProtKB-SubCell"/>
</dbReference>
<dbReference type="PROSITE" id="PS50929">
    <property type="entry name" value="ABC_TM1F"/>
    <property type="match status" value="1"/>
</dbReference>
<feature type="transmembrane region" description="Helical" evidence="12">
    <location>
        <begin position="42"/>
        <end position="67"/>
    </location>
</feature>